<dbReference type="Proteomes" id="UP001501147">
    <property type="component" value="Unassembled WGS sequence"/>
</dbReference>
<comment type="caution">
    <text evidence="1">The sequence shown here is derived from an EMBL/GenBank/DDBJ whole genome shotgun (WGS) entry which is preliminary data.</text>
</comment>
<dbReference type="InterPro" id="IPR036237">
    <property type="entry name" value="Xyl_isomerase-like_sf"/>
</dbReference>
<organism evidence="1 2">
    <name type="scientific">Streptomyces sanyensis</name>
    <dbReference type="NCBI Taxonomy" id="568869"/>
    <lineage>
        <taxon>Bacteria</taxon>
        <taxon>Bacillati</taxon>
        <taxon>Actinomycetota</taxon>
        <taxon>Actinomycetes</taxon>
        <taxon>Kitasatosporales</taxon>
        <taxon>Streptomycetaceae</taxon>
        <taxon>Streptomyces</taxon>
    </lineage>
</organism>
<dbReference type="Gene3D" id="3.20.20.150">
    <property type="entry name" value="Divalent-metal-dependent TIM barrel enzymes"/>
    <property type="match status" value="1"/>
</dbReference>
<evidence type="ECO:0000313" key="2">
    <source>
        <dbReference type="Proteomes" id="UP001501147"/>
    </source>
</evidence>
<sequence>MLTGRGQLGDGVVDLRAWRERVEAAGWRGPFEVELFSDGLWGRDGAEVLAETAGRFTDCVL</sequence>
<dbReference type="SUPFAM" id="SSF51658">
    <property type="entry name" value="Xylose isomerase-like"/>
    <property type="match status" value="1"/>
</dbReference>
<protein>
    <recommendedName>
        <fullName evidence="3">Sugar phosphate isomerase/epimerase</fullName>
    </recommendedName>
</protein>
<accession>A0ABP8ZXF6</accession>
<dbReference type="EMBL" id="BAABJV010000002">
    <property type="protein sequence ID" value="GAA4768870.1"/>
    <property type="molecule type" value="Genomic_DNA"/>
</dbReference>
<reference evidence="2" key="1">
    <citation type="journal article" date="2019" name="Int. J. Syst. Evol. Microbiol.">
        <title>The Global Catalogue of Microorganisms (GCM) 10K type strain sequencing project: providing services to taxonomists for standard genome sequencing and annotation.</title>
        <authorList>
            <consortium name="The Broad Institute Genomics Platform"/>
            <consortium name="The Broad Institute Genome Sequencing Center for Infectious Disease"/>
            <person name="Wu L."/>
            <person name="Ma J."/>
        </authorList>
    </citation>
    <scope>NUCLEOTIDE SEQUENCE [LARGE SCALE GENOMIC DNA]</scope>
    <source>
        <strain evidence="2">JCM 18324</strain>
    </source>
</reference>
<keyword evidence="2" id="KW-1185">Reference proteome</keyword>
<evidence type="ECO:0000313" key="1">
    <source>
        <dbReference type="EMBL" id="GAA4768870.1"/>
    </source>
</evidence>
<proteinExistence type="predicted"/>
<evidence type="ECO:0008006" key="3">
    <source>
        <dbReference type="Google" id="ProtNLM"/>
    </source>
</evidence>
<gene>
    <name evidence="1" type="ORF">GCM10023329_14510</name>
</gene>
<name>A0ABP8ZXF6_9ACTN</name>